<feature type="chain" id="PRO_5046751612" evidence="2">
    <location>
        <begin position="21"/>
        <end position="67"/>
    </location>
</feature>
<dbReference type="EMBL" id="JBHLUX010000001">
    <property type="protein sequence ID" value="MFC0469079.1"/>
    <property type="molecule type" value="Genomic_DNA"/>
</dbReference>
<accession>A0ABV6K772</accession>
<dbReference type="RefSeq" id="WP_335958233.1">
    <property type="nucleotide sequence ID" value="NZ_JAXBLX010000001.1"/>
</dbReference>
<gene>
    <name evidence="3" type="ORF">ACFFHM_00480</name>
</gene>
<reference evidence="3 4" key="1">
    <citation type="submission" date="2024-09" db="EMBL/GenBank/DDBJ databases">
        <authorList>
            <person name="Sun Q."/>
            <person name="Mori K."/>
        </authorList>
    </citation>
    <scope>NUCLEOTIDE SEQUENCE [LARGE SCALE GENOMIC DNA]</scope>
    <source>
        <strain evidence="3 4">NCAIM B.02610</strain>
    </source>
</reference>
<feature type="compositionally biased region" description="Acidic residues" evidence="1">
    <location>
        <begin position="37"/>
        <end position="61"/>
    </location>
</feature>
<dbReference type="PROSITE" id="PS51257">
    <property type="entry name" value="PROKAR_LIPOPROTEIN"/>
    <property type="match status" value="1"/>
</dbReference>
<sequence>MKKKLFLTAASAILTLGVLAACGDEGEDPTLNGGTDTEMEMDTGEMDSEDNSVELELDSDVSAEGGL</sequence>
<protein>
    <submittedName>
        <fullName evidence="3">Uncharacterized protein</fullName>
    </submittedName>
</protein>
<comment type="caution">
    <text evidence="3">The sequence shown here is derived from an EMBL/GenBank/DDBJ whole genome shotgun (WGS) entry which is preliminary data.</text>
</comment>
<dbReference type="Proteomes" id="UP001589838">
    <property type="component" value="Unassembled WGS sequence"/>
</dbReference>
<proteinExistence type="predicted"/>
<feature type="signal peptide" evidence="2">
    <location>
        <begin position="1"/>
        <end position="20"/>
    </location>
</feature>
<evidence type="ECO:0000256" key="2">
    <source>
        <dbReference type="SAM" id="SignalP"/>
    </source>
</evidence>
<name>A0ABV6K772_9BACI</name>
<evidence type="ECO:0000313" key="3">
    <source>
        <dbReference type="EMBL" id="MFC0469079.1"/>
    </source>
</evidence>
<organism evidence="3 4">
    <name type="scientific">Halalkalibacter kiskunsagensis</name>
    <dbReference type="NCBI Taxonomy" id="1548599"/>
    <lineage>
        <taxon>Bacteria</taxon>
        <taxon>Bacillati</taxon>
        <taxon>Bacillota</taxon>
        <taxon>Bacilli</taxon>
        <taxon>Bacillales</taxon>
        <taxon>Bacillaceae</taxon>
        <taxon>Halalkalibacter</taxon>
    </lineage>
</organism>
<evidence type="ECO:0000313" key="4">
    <source>
        <dbReference type="Proteomes" id="UP001589838"/>
    </source>
</evidence>
<keyword evidence="4" id="KW-1185">Reference proteome</keyword>
<keyword evidence="2" id="KW-0732">Signal</keyword>
<feature type="region of interest" description="Disordered" evidence="1">
    <location>
        <begin position="23"/>
        <end position="67"/>
    </location>
</feature>
<evidence type="ECO:0000256" key="1">
    <source>
        <dbReference type="SAM" id="MobiDB-lite"/>
    </source>
</evidence>